<organism evidence="2 3">
    <name type="scientific">Ficedula albicollis</name>
    <name type="common">Collared flycatcher</name>
    <name type="synonym">Muscicapa albicollis</name>
    <dbReference type="NCBI Taxonomy" id="59894"/>
    <lineage>
        <taxon>Eukaryota</taxon>
        <taxon>Metazoa</taxon>
        <taxon>Chordata</taxon>
        <taxon>Craniata</taxon>
        <taxon>Vertebrata</taxon>
        <taxon>Euteleostomi</taxon>
        <taxon>Archelosauria</taxon>
        <taxon>Archosauria</taxon>
        <taxon>Dinosauria</taxon>
        <taxon>Saurischia</taxon>
        <taxon>Theropoda</taxon>
        <taxon>Coelurosauria</taxon>
        <taxon>Aves</taxon>
        <taxon>Neognathae</taxon>
        <taxon>Neoaves</taxon>
        <taxon>Telluraves</taxon>
        <taxon>Australaves</taxon>
        <taxon>Passeriformes</taxon>
        <taxon>Muscicapidae</taxon>
        <taxon>Ficedula</taxon>
    </lineage>
</organism>
<keyword evidence="1" id="KW-1133">Transmembrane helix</keyword>
<dbReference type="AlphaFoldDB" id="A0A803V3J6"/>
<keyword evidence="1" id="KW-0472">Membrane</keyword>
<accession>A0A803V3J6</accession>
<protein>
    <submittedName>
        <fullName evidence="2">Uncharacterized protein</fullName>
    </submittedName>
</protein>
<reference evidence="2" key="2">
    <citation type="submission" date="2025-08" db="UniProtKB">
        <authorList>
            <consortium name="Ensembl"/>
        </authorList>
    </citation>
    <scope>IDENTIFICATION</scope>
</reference>
<feature type="transmembrane region" description="Helical" evidence="1">
    <location>
        <begin position="12"/>
        <end position="33"/>
    </location>
</feature>
<proteinExistence type="predicted"/>
<evidence type="ECO:0000256" key="1">
    <source>
        <dbReference type="SAM" id="Phobius"/>
    </source>
</evidence>
<keyword evidence="1" id="KW-0812">Transmembrane</keyword>
<keyword evidence="3" id="KW-1185">Reference proteome</keyword>
<evidence type="ECO:0000313" key="3">
    <source>
        <dbReference type="Proteomes" id="UP000016665"/>
    </source>
</evidence>
<reference evidence="2 3" key="1">
    <citation type="journal article" date="2012" name="Nature">
        <title>The genomic landscape of species divergence in Ficedula flycatchers.</title>
        <authorList>
            <person name="Ellegren H."/>
            <person name="Smeds L."/>
            <person name="Burri R."/>
            <person name="Olason P.I."/>
            <person name="Backstrom N."/>
            <person name="Kawakami T."/>
            <person name="Kunstner A."/>
            <person name="Makinen H."/>
            <person name="Nadachowska-Brzyska K."/>
            <person name="Qvarnstrom A."/>
            <person name="Uebbing S."/>
            <person name="Wolf J.B."/>
        </authorList>
    </citation>
    <scope>NUCLEOTIDE SEQUENCE [LARGE SCALE GENOMIC DNA]</scope>
</reference>
<name>A0A803V3J6_FICAL</name>
<dbReference type="Proteomes" id="UP000016665">
    <property type="component" value="Chromosome 1A"/>
</dbReference>
<dbReference type="Ensembl" id="ENSFALT00000030871.1">
    <property type="protein sequence ID" value="ENSFALP00000017302.1"/>
    <property type="gene ID" value="ENSFALG00000025150.1"/>
</dbReference>
<evidence type="ECO:0000313" key="2">
    <source>
        <dbReference type="Ensembl" id="ENSFALP00000017302.1"/>
    </source>
</evidence>
<reference evidence="2" key="3">
    <citation type="submission" date="2025-09" db="UniProtKB">
        <authorList>
            <consortium name="Ensembl"/>
        </authorList>
    </citation>
    <scope>IDENTIFICATION</scope>
</reference>
<sequence>DCLKNTGTECLFFFFFLSLFLPLELGWISKVYVNRPAVVRHAEQIKKWKTVKGNWQVSALLMHSVPVFFKQSLSLSRL</sequence>